<dbReference type="Gene3D" id="3.90.550.10">
    <property type="entry name" value="Spore Coat Polysaccharide Biosynthesis Protein SpsA, Chain A"/>
    <property type="match status" value="1"/>
</dbReference>
<feature type="domain" description="Glycosyltransferase 2-like" evidence="4">
    <location>
        <begin position="4"/>
        <end position="123"/>
    </location>
</feature>
<dbReference type="GO" id="GO:0016757">
    <property type="term" value="F:glycosyltransferase activity"/>
    <property type="evidence" value="ECO:0007669"/>
    <property type="project" value="UniProtKB-KW"/>
</dbReference>
<evidence type="ECO:0000256" key="1">
    <source>
        <dbReference type="ARBA" id="ARBA00006739"/>
    </source>
</evidence>
<dbReference type="RefSeq" id="WP_406853889.1">
    <property type="nucleotide sequence ID" value="NZ_CP157484.1"/>
</dbReference>
<evidence type="ECO:0000259" key="4">
    <source>
        <dbReference type="Pfam" id="PF00535"/>
    </source>
</evidence>
<comment type="similarity">
    <text evidence="1">Belongs to the glycosyltransferase 2 family.</text>
</comment>
<gene>
    <name evidence="5" type="ORF">ABEG18_15125</name>
</gene>
<dbReference type="InterPro" id="IPR029044">
    <property type="entry name" value="Nucleotide-diphossugar_trans"/>
</dbReference>
<dbReference type="EC" id="2.4.-.-" evidence="5"/>
<organism evidence="5">
    <name type="scientific">Alsobacter sp. KACC 23698</name>
    <dbReference type="NCBI Taxonomy" id="3149229"/>
    <lineage>
        <taxon>Bacteria</taxon>
        <taxon>Pseudomonadati</taxon>
        <taxon>Pseudomonadota</taxon>
        <taxon>Alphaproteobacteria</taxon>
        <taxon>Hyphomicrobiales</taxon>
        <taxon>Alsobacteraceae</taxon>
        <taxon>Alsobacter</taxon>
    </lineage>
</organism>
<dbReference type="SUPFAM" id="SSF53448">
    <property type="entry name" value="Nucleotide-diphospho-sugar transferases"/>
    <property type="match status" value="1"/>
</dbReference>
<dbReference type="AlphaFoldDB" id="A0AAU7J9M9"/>
<keyword evidence="2 5" id="KW-0328">Glycosyltransferase</keyword>
<dbReference type="InterPro" id="IPR050834">
    <property type="entry name" value="Glycosyltransf_2"/>
</dbReference>
<protein>
    <submittedName>
        <fullName evidence="5">Glycosyltransferase family 2 protein</fullName>
        <ecNumber evidence="5">2.4.-.-</ecNumber>
    </submittedName>
</protein>
<keyword evidence="3 5" id="KW-0808">Transferase</keyword>
<dbReference type="EMBL" id="CP157484">
    <property type="protein sequence ID" value="XBO37066.1"/>
    <property type="molecule type" value="Genomic_DNA"/>
</dbReference>
<evidence type="ECO:0000256" key="2">
    <source>
        <dbReference type="ARBA" id="ARBA00022676"/>
    </source>
</evidence>
<sequence>MLVSIVIPACDAQDCIRAALASVLAQTYPDWEAIIVSDDGRDYLARLASQGVADPRIRQVSTGKVRSGCHRARNVGLESCSGAFVTQLDADDEITPERLERLLPLARERGAAADNLVLRDAGTAETLYRVLGDATAQVELDIEGMMGLTSPVVPLVRRDCMTPRVEGVELAEDVIANMQLIGRIGRLPVVPESSYVYNVAVGSICHQPGVAMRFDEAYASYIDRLERGDGYGLPDALRPAAIRGLAAKRRLNLRYDDATELGFVGTFQDFAAATRGD</sequence>
<dbReference type="PANTHER" id="PTHR43685">
    <property type="entry name" value="GLYCOSYLTRANSFERASE"/>
    <property type="match status" value="1"/>
</dbReference>
<accession>A0AAU7J9M9</accession>
<proteinExistence type="inferred from homology"/>
<reference evidence="5" key="1">
    <citation type="submission" date="2024-05" db="EMBL/GenBank/DDBJ databases">
        <authorList>
            <person name="Kim S."/>
            <person name="Heo J."/>
            <person name="Choi H."/>
            <person name="Choi Y."/>
            <person name="Kwon S.-W."/>
            <person name="Kim Y."/>
        </authorList>
    </citation>
    <scope>NUCLEOTIDE SEQUENCE</scope>
    <source>
        <strain evidence="5">KACC 23698</strain>
    </source>
</reference>
<evidence type="ECO:0000256" key="3">
    <source>
        <dbReference type="ARBA" id="ARBA00022679"/>
    </source>
</evidence>
<dbReference type="Pfam" id="PF00535">
    <property type="entry name" value="Glycos_transf_2"/>
    <property type="match status" value="1"/>
</dbReference>
<dbReference type="PANTHER" id="PTHR43685:SF5">
    <property type="entry name" value="GLYCOSYLTRANSFERASE EPSE-RELATED"/>
    <property type="match status" value="1"/>
</dbReference>
<dbReference type="InterPro" id="IPR001173">
    <property type="entry name" value="Glyco_trans_2-like"/>
</dbReference>
<name>A0AAU7J9M9_9HYPH</name>
<evidence type="ECO:0000313" key="5">
    <source>
        <dbReference type="EMBL" id="XBO37066.1"/>
    </source>
</evidence>